<accession>A0AAV6WXZ5</accession>
<dbReference type="PANTHER" id="PTHR11926">
    <property type="entry name" value="GLUCOSYL/GLUCURONOSYL TRANSFERASES"/>
    <property type="match status" value="1"/>
</dbReference>
<dbReference type="Proteomes" id="UP000826271">
    <property type="component" value="Unassembled WGS sequence"/>
</dbReference>
<dbReference type="Gene3D" id="3.40.50.2000">
    <property type="entry name" value="Glycogen Phosphorylase B"/>
    <property type="match status" value="1"/>
</dbReference>
<protein>
    <recommendedName>
        <fullName evidence="3">Glycosyltransferase N-terminal domain-containing protein</fullName>
    </recommendedName>
</protein>
<feature type="region of interest" description="Disordered" evidence="2">
    <location>
        <begin position="250"/>
        <end position="272"/>
    </location>
</feature>
<reference evidence="4" key="1">
    <citation type="submission" date="2019-10" db="EMBL/GenBank/DDBJ databases">
        <authorList>
            <person name="Zhang R."/>
            <person name="Pan Y."/>
            <person name="Wang J."/>
            <person name="Ma R."/>
            <person name="Yu S."/>
        </authorList>
    </citation>
    <scope>NUCLEOTIDE SEQUENCE</scope>
    <source>
        <strain evidence="4">LA-IB0</strain>
        <tissue evidence="4">Leaf</tissue>
    </source>
</reference>
<name>A0AAV6WXZ5_9LAMI</name>
<evidence type="ECO:0000313" key="5">
    <source>
        <dbReference type="Proteomes" id="UP000826271"/>
    </source>
</evidence>
<evidence type="ECO:0000259" key="3">
    <source>
        <dbReference type="Pfam" id="PF26168"/>
    </source>
</evidence>
<dbReference type="EMBL" id="WHWC01000010">
    <property type="protein sequence ID" value="KAG8375351.1"/>
    <property type="molecule type" value="Genomic_DNA"/>
</dbReference>
<comment type="caution">
    <text evidence="4">The sequence shown here is derived from an EMBL/GenBank/DDBJ whole genome shotgun (WGS) entry which is preliminary data.</text>
</comment>
<dbReference type="SUPFAM" id="SSF53756">
    <property type="entry name" value="UDP-Glycosyltransferase/glycogen phosphorylase"/>
    <property type="match status" value="1"/>
</dbReference>
<gene>
    <name evidence="4" type="ORF">BUALT_Bualt10G0091100</name>
</gene>
<feature type="compositionally biased region" description="Polar residues" evidence="2">
    <location>
        <begin position="260"/>
        <end position="272"/>
    </location>
</feature>
<sequence length="272" mass="30906">MAKEETSKHKPHCLILPFPIQGHINPMLQFSKRLAHKGIEITLVATKALLKTSQKEFLGSISVETISNGFDEVEGIGTVGLEAYLTRFQQVGTLSLSELLEKLKNSGRPVDCLIYDPFLPWSVLVAKKFGLFGAAFFTQSCAVNTIYYHMYKEQIKVPLLKKEVLFPGLPPLDLSDMPSFIHDPDSHPGSFELVRDQFQNVEVADFVFVNSIYELEEEVCMYIYMYSYTSTSLDQVFCVSVHDPHPTSHIQLRNKRRKNGNQSSSSFYMEHN</sequence>
<dbReference type="GO" id="GO:0080043">
    <property type="term" value="F:quercetin 3-O-glucosyltransferase activity"/>
    <property type="evidence" value="ECO:0007669"/>
    <property type="project" value="TreeGrafter"/>
</dbReference>
<organism evidence="4 5">
    <name type="scientific">Buddleja alternifolia</name>
    <dbReference type="NCBI Taxonomy" id="168488"/>
    <lineage>
        <taxon>Eukaryota</taxon>
        <taxon>Viridiplantae</taxon>
        <taxon>Streptophyta</taxon>
        <taxon>Embryophyta</taxon>
        <taxon>Tracheophyta</taxon>
        <taxon>Spermatophyta</taxon>
        <taxon>Magnoliopsida</taxon>
        <taxon>eudicotyledons</taxon>
        <taxon>Gunneridae</taxon>
        <taxon>Pentapetalae</taxon>
        <taxon>asterids</taxon>
        <taxon>lamiids</taxon>
        <taxon>Lamiales</taxon>
        <taxon>Scrophulariaceae</taxon>
        <taxon>Buddlejeae</taxon>
        <taxon>Buddleja</taxon>
    </lineage>
</organism>
<keyword evidence="5" id="KW-1185">Reference proteome</keyword>
<dbReference type="GO" id="GO:0080044">
    <property type="term" value="F:quercetin 7-O-glucosyltransferase activity"/>
    <property type="evidence" value="ECO:0007669"/>
    <property type="project" value="TreeGrafter"/>
</dbReference>
<feature type="domain" description="Glycosyltransferase N-terminal" evidence="3">
    <location>
        <begin position="15"/>
        <end position="52"/>
    </location>
</feature>
<evidence type="ECO:0000313" key="4">
    <source>
        <dbReference type="EMBL" id="KAG8375351.1"/>
    </source>
</evidence>
<dbReference type="PANTHER" id="PTHR11926:SF1553">
    <property type="entry name" value="GLYCOSYLTRANSFERASE"/>
    <property type="match status" value="1"/>
</dbReference>
<dbReference type="Pfam" id="PF26168">
    <property type="entry name" value="Glyco_transf_N"/>
    <property type="match status" value="1"/>
</dbReference>
<comment type="similarity">
    <text evidence="1">Belongs to the UDP-glycosyltransferase family.</text>
</comment>
<proteinExistence type="inferred from homology"/>
<evidence type="ECO:0000256" key="2">
    <source>
        <dbReference type="SAM" id="MobiDB-lite"/>
    </source>
</evidence>
<evidence type="ECO:0000256" key="1">
    <source>
        <dbReference type="ARBA" id="ARBA00009995"/>
    </source>
</evidence>
<dbReference type="InterPro" id="IPR058980">
    <property type="entry name" value="Glyco_transf_N"/>
</dbReference>
<dbReference type="AlphaFoldDB" id="A0AAV6WXZ5"/>